<gene>
    <name evidence="1" type="ORF">HNP86_001882</name>
</gene>
<comment type="caution">
    <text evidence="1">The sequence shown here is derived from an EMBL/GenBank/DDBJ whole genome shotgun (WGS) entry which is preliminary data.</text>
</comment>
<sequence length="317" mass="35392">MKKDSVRETAHQVIKFNVGSVRQLFKSKSRGTSTVMDTVNVLPETTRCLSATTSSIVCNLVLQVKDVATAGATVYGVISSGINFVLPKSKFKRASSNDDVSAVVVMKPTNNPITVKYKTDVPVTNQTPFYYRFFVKQNEFEYPEFNVPSNTISKIKVSNVREFSCSKSYVPVKSQLHFMVNPTVDLVDINIDTSKFITDTAFVNELTCETRLIESVSKRLYEKINVDVYPAQVSDARAKTYEITDMAMNAITLISSVNTLITVKFPKEIISISPNIIEFSGSTLQCKLSQPGLHEITVVFDDGTTFDLKLYINMYTI</sequence>
<dbReference type="RefSeq" id="WP_181501546.1">
    <property type="nucleotide sequence ID" value="NZ_JACDUH010000003.1"/>
</dbReference>
<evidence type="ECO:0000313" key="1">
    <source>
        <dbReference type="EMBL" id="MBA2851723.1"/>
    </source>
</evidence>
<proteinExistence type="predicted"/>
<evidence type="ECO:0000313" key="2">
    <source>
        <dbReference type="Proteomes" id="UP000564425"/>
    </source>
</evidence>
<reference evidence="1 2" key="1">
    <citation type="submission" date="2020-07" db="EMBL/GenBank/DDBJ databases">
        <title>Genomic Encyclopedia of Type Strains, Phase IV (KMG-V): Genome sequencing to study the core and pangenomes of soil and plant-associated prokaryotes.</title>
        <authorList>
            <person name="Whitman W."/>
        </authorList>
    </citation>
    <scope>NUCLEOTIDE SEQUENCE [LARGE SCALE GENOMIC DNA]</scope>
    <source>
        <strain evidence="1 2">A1</strain>
    </source>
</reference>
<protein>
    <submittedName>
        <fullName evidence="1">Uncharacterized protein</fullName>
    </submittedName>
</protein>
<name>A0A7J9NXI3_METMI</name>
<dbReference type="AlphaFoldDB" id="A0A7J9NXI3"/>
<dbReference type="Proteomes" id="UP000564425">
    <property type="component" value="Unassembled WGS sequence"/>
</dbReference>
<accession>A0A7J9NXI3</accession>
<dbReference type="EMBL" id="JACDUH010000003">
    <property type="protein sequence ID" value="MBA2851723.1"/>
    <property type="molecule type" value="Genomic_DNA"/>
</dbReference>
<organism evidence="1 2">
    <name type="scientific">Methanococcus maripaludis</name>
    <name type="common">Methanococcus deltae</name>
    <dbReference type="NCBI Taxonomy" id="39152"/>
    <lineage>
        <taxon>Archaea</taxon>
        <taxon>Methanobacteriati</taxon>
        <taxon>Methanobacteriota</taxon>
        <taxon>Methanomada group</taxon>
        <taxon>Methanococci</taxon>
        <taxon>Methanococcales</taxon>
        <taxon>Methanococcaceae</taxon>
        <taxon>Methanococcus</taxon>
    </lineage>
</organism>